<sequence length="408" mass="46254">MAAPPRVQTPNRRMIYGVMHAECRQFSSLDWTHFVYYDGVQRADWVKQLEGYKLRRMEQWKQASGWAHEFLYFTFYTTHQGKDFVRYLRLDRMGQLTEVDDPNTTPGPSDIALSVSKPQTIGSSAHASDATAALLGTKAAGDSVTVDPYRHDTIVGRRNWPAGSQLLYALDFPPDQQPTILHLALVIDRIHSIGPHYKLLGTMCYWYARSVYEVLKAKFGGREQRTRHANKRGTYMGKLFVSDDLHFDLSQLSDDVLRKAAKKAYPRKGLLGSSSSGPDGIDSQEGQALTAQLRAERSSLGQACPDVFAMVELPSSSTRARFIRPIEDLIDKLDNMYATKVEEIQAEVFNNMDDAVKDAENRARAAEAMQRETEARRKELEARQRELEDRLAVYEQQDARKSVQGRSP</sequence>
<accession>D8QGT9</accession>
<dbReference type="HOGENOM" id="CLU_674654_0_0_1"/>
<proteinExistence type="predicted"/>
<evidence type="ECO:0000256" key="1">
    <source>
        <dbReference type="SAM" id="Coils"/>
    </source>
</evidence>
<dbReference type="KEGG" id="scm:SCHCO_02602631"/>
<feature type="coiled-coil region" evidence="1">
    <location>
        <begin position="349"/>
        <end position="397"/>
    </location>
</feature>
<dbReference type="OrthoDB" id="2917832at2759"/>
<dbReference type="VEuPathDB" id="FungiDB:SCHCODRAFT_02602631"/>
<dbReference type="GeneID" id="9597227"/>
<dbReference type="EMBL" id="GL377312">
    <property type="protein sequence ID" value="EFI92825.1"/>
    <property type="molecule type" value="Genomic_DNA"/>
</dbReference>
<dbReference type="Proteomes" id="UP000007431">
    <property type="component" value="Unassembled WGS sequence"/>
</dbReference>
<evidence type="ECO:0000313" key="3">
    <source>
        <dbReference type="EMBL" id="EFI92825.1"/>
    </source>
</evidence>
<feature type="region of interest" description="Disordered" evidence="2">
    <location>
        <begin position="268"/>
        <end position="287"/>
    </location>
</feature>
<reference evidence="3 4" key="1">
    <citation type="journal article" date="2010" name="Nat. Biotechnol.">
        <title>Genome sequence of the model mushroom Schizophyllum commune.</title>
        <authorList>
            <person name="Ohm R.A."/>
            <person name="de Jong J.F."/>
            <person name="Lugones L.G."/>
            <person name="Aerts A."/>
            <person name="Kothe E."/>
            <person name="Stajich J.E."/>
            <person name="de Vries R.P."/>
            <person name="Record E."/>
            <person name="Levasseur A."/>
            <person name="Baker S.E."/>
            <person name="Bartholomew K.A."/>
            <person name="Coutinho P.M."/>
            <person name="Erdmann S."/>
            <person name="Fowler T.J."/>
            <person name="Gathman A.C."/>
            <person name="Lombard V."/>
            <person name="Henrissat B."/>
            <person name="Knabe N."/>
            <person name="Kuees U."/>
            <person name="Lilly W.W."/>
            <person name="Lindquist E."/>
            <person name="Lucas S."/>
            <person name="Magnuson J.K."/>
            <person name="Piumi F."/>
            <person name="Raudaskoski M."/>
            <person name="Salamov A."/>
            <person name="Schmutz J."/>
            <person name="Schwarze F.W.M.R."/>
            <person name="vanKuyk P.A."/>
            <person name="Horton J.S."/>
            <person name="Grigoriev I.V."/>
            <person name="Woesten H.A.B."/>
        </authorList>
    </citation>
    <scope>NUCLEOTIDE SEQUENCE [LARGE SCALE GENOMIC DNA]</scope>
    <source>
        <strain evidence="4">H4-8 / FGSC 9210</strain>
    </source>
</reference>
<keyword evidence="1" id="KW-0175">Coiled coil</keyword>
<dbReference type="RefSeq" id="XP_003027728.1">
    <property type="nucleotide sequence ID" value="XM_003027682.1"/>
</dbReference>
<dbReference type="eggNOG" id="ENOG502T2M7">
    <property type="taxonomic scope" value="Eukaryota"/>
</dbReference>
<dbReference type="AlphaFoldDB" id="D8QGT9"/>
<dbReference type="InParanoid" id="D8QGT9"/>
<name>D8QGT9_SCHCM</name>
<gene>
    <name evidence="3" type="ORF">SCHCODRAFT_237685</name>
</gene>
<protein>
    <submittedName>
        <fullName evidence="3">Uncharacterized protein</fullName>
    </submittedName>
</protein>
<organism evidence="4">
    <name type="scientific">Schizophyllum commune (strain H4-8 / FGSC 9210)</name>
    <name type="common">Split gill fungus</name>
    <dbReference type="NCBI Taxonomy" id="578458"/>
    <lineage>
        <taxon>Eukaryota</taxon>
        <taxon>Fungi</taxon>
        <taxon>Dikarya</taxon>
        <taxon>Basidiomycota</taxon>
        <taxon>Agaricomycotina</taxon>
        <taxon>Agaricomycetes</taxon>
        <taxon>Agaricomycetidae</taxon>
        <taxon>Agaricales</taxon>
        <taxon>Schizophyllaceae</taxon>
        <taxon>Schizophyllum</taxon>
    </lineage>
</organism>
<evidence type="ECO:0000313" key="4">
    <source>
        <dbReference type="Proteomes" id="UP000007431"/>
    </source>
</evidence>
<evidence type="ECO:0000256" key="2">
    <source>
        <dbReference type="SAM" id="MobiDB-lite"/>
    </source>
</evidence>
<keyword evidence="4" id="KW-1185">Reference proteome</keyword>